<proteinExistence type="inferred from homology"/>
<evidence type="ECO:0000256" key="7">
    <source>
        <dbReference type="ARBA" id="ARBA00022676"/>
    </source>
</evidence>
<dbReference type="HAMAP" id="MF_01395">
    <property type="entry name" value="AcetylCoA_CT_beta"/>
    <property type="match status" value="1"/>
</dbReference>
<dbReference type="EC" id="2.4.2.14" evidence="5"/>
<dbReference type="Pfam" id="PF02826">
    <property type="entry name" value="2-Hacid_dh_C"/>
    <property type="match status" value="1"/>
</dbReference>
<dbReference type="AlphaFoldDB" id="A0A1A9UK92"/>
<dbReference type="Gene3D" id="3.40.50.2020">
    <property type="match status" value="1"/>
</dbReference>
<dbReference type="InterPro" id="IPR013221">
    <property type="entry name" value="Mur_ligase_cen"/>
</dbReference>
<dbReference type="GO" id="GO:0009317">
    <property type="term" value="C:acetyl-CoA carboxylase complex"/>
    <property type="evidence" value="ECO:0007669"/>
    <property type="project" value="InterPro"/>
</dbReference>
<dbReference type="InterPro" id="IPR006140">
    <property type="entry name" value="D-isomer_DH_NAD-bd"/>
</dbReference>
<dbReference type="HAMAP" id="MF_01931">
    <property type="entry name" value="PurF"/>
    <property type="match status" value="1"/>
</dbReference>
<dbReference type="PROSITE" id="PS51278">
    <property type="entry name" value="GATASE_TYPE_2"/>
    <property type="match status" value="1"/>
</dbReference>
<dbReference type="CDD" id="cd06223">
    <property type="entry name" value="PRTases_typeI"/>
    <property type="match status" value="1"/>
</dbReference>
<dbReference type="InterPro" id="IPR011762">
    <property type="entry name" value="COA_CT_N"/>
</dbReference>
<dbReference type="Proteomes" id="UP000078200">
    <property type="component" value="Unassembled WGS sequence"/>
</dbReference>
<dbReference type="InterPro" id="IPR005854">
    <property type="entry name" value="PurF"/>
</dbReference>
<evidence type="ECO:0000256" key="1">
    <source>
        <dbReference type="ARBA" id="ARBA00005209"/>
    </source>
</evidence>
<dbReference type="InterPro" id="IPR000438">
    <property type="entry name" value="Acetyl_CoA_COase_Trfase_b_su"/>
</dbReference>
<evidence type="ECO:0000256" key="15">
    <source>
        <dbReference type="ARBA" id="ARBA00048545"/>
    </source>
</evidence>
<keyword evidence="10" id="KW-0658">Purine biosynthesis</keyword>
<dbReference type="PRINTS" id="PR01070">
    <property type="entry name" value="ACCCTRFRASEB"/>
</dbReference>
<dbReference type="InterPro" id="IPR000836">
    <property type="entry name" value="PRTase_dom"/>
</dbReference>
<dbReference type="Pfam" id="PF01039">
    <property type="entry name" value="Carboxyl_trans"/>
    <property type="match status" value="1"/>
</dbReference>
<dbReference type="SUPFAM" id="SSF64167">
    <property type="entry name" value="SurE-like"/>
    <property type="match status" value="1"/>
</dbReference>
<dbReference type="NCBIfam" id="TIGR01499">
    <property type="entry name" value="folC"/>
    <property type="match status" value="1"/>
</dbReference>
<dbReference type="InterPro" id="IPR029057">
    <property type="entry name" value="PRTase-like"/>
</dbReference>
<dbReference type="NCBIfam" id="TIGR00515">
    <property type="entry name" value="accD"/>
    <property type="match status" value="1"/>
</dbReference>
<dbReference type="SUPFAM" id="SSF56235">
    <property type="entry name" value="N-terminal nucleophile aminohydrolases (Ntn hydrolases)"/>
    <property type="match status" value="1"/>
</dbReference>
<dbReference type="Gene3D" id="3.60.20.10">
    <property type="entry name" value="Glutamine Phosphoribosylpyrophosphate, subunit 1, domain 1"/>
    <property type="match status" value="1"/>
</dbReference>
<dbReference type="Pfam" id="PF13522">
    <property type="entry name" value="GATase_6"/>
    <property type="match status" value="1"/>
</dbReference>
<dbReference type="Gene3D" id="3.40.1210.10">
    <property type="entry name" value="Survival protein SurE-like phosphatase/nucleotidase"/>
    <property type="match status" value="1"/>
</dbReference>
<evidence type="ECO:0000256" key="10">
    <source>
        <dbReference type="ARBA" id="ARBA00022755"/>
    </source>
</evidence>
<comment type="pathway">
    <text evidence="1">Purine metabolism; IMP biosynthesis via de novo pathway; N(1)-(5-phospho-D-ribosyl)glycinamide from 5-phospho-alpha-D-ribose 1-diphosphate: step 1/2.</text>
</comment>
<evidence type="ECO:0000313" key="18">
    <source>
        <dbReference type="EnsemblMetazoa" id="GAUT007468-PA"/>
    </source>
</evidence>
<keyword evidence="8" id="KW-0808">Transferase</keyword>
<dbReference type="Pfam" id="PF01975">
    <property type="entry name" value="SurE"/>
    <property type="match status" value="1"/>
</dbReference>
<comment type="similarity">
    <text evidence="3">In the C-terminal section; belongs to the purine/pyrimidine phosphoribosyltransferase family.</text>
</comment>
<dbReference type="PROSITE" id="PS01012">
    <property type="entry name" value="FOLYLPOLYGLU_SYNT_2"/>
    <property type="match status" value="1"/>
</dbReference>
<dbReference type="PANTHER" id="PTHR11907">
    <property type="entry name" value="AMIDOPHOSPHORIBOSYLTRANSFERASE"/>
    <property type="match status" value="1"/>
</dbReference>
<feature type="domain" description="CoA carboxyltransferase N-terminal" evidence="16">
    <location>
        <begin position="187"/>
        <end position="456"/>
    </location>
</feature>
<dbReference type="Gene3D" id="3.40.50.720">
    <property type="entry name" value="NAD(P)-binding Rossmann-like Domain"/>
    <property type="match status" value="1"/>
</dbReference>
<dbReference type="UniPathway" id="UPA00074">
    <property type="reaction ID" value="UER00124"/>
</dbReference>
<dbReference type="GO" id="GO:0006633">
    <property type="term" value="P:fatty acid biosynthetic process"/>
    <property type="evidence" value="ECO:0007669"/>
    <property type="project" value="InterPro"/>
</dbReference>
<dbReference type="InterPro" id="IPR034733">
    <property type="entry name" value="AcCoA_carboxyl_beta"/>
</dbReference>
<dbReference type="GO" id="GO:0051287">
    <property type="term" value="F:NAD binding"/>
    <property type="evidence" value="ECO:0007669"/>
    <property type="project" value="InterPro"/>
</dbReference>
<dbReference type="InterPro" id="IPR018109">
    <property type="entry name" value="Folylpolyglutamate_synth_CS"/>
</dbReference>
<dbReference type="Gene3D" id="3.90.226.10">
    <property type="entry name" value="2-enoyl-CoA Hydratase, Chain A, domain 1"/>
    <property type="match status" value="1"/>
</dbReference>
<dbReference type="SUPFAM" id="SSF52096">
    <property type="entry name" value="ClpP/crotonase"/>
    <property type="match status" value="1"/>
</dbReference>
<keyword evidence="7" id="KW-0328">Glycosyltransferase</keyword>
<dbReference type="InterPro" id="IPR035584">
    <property type="entry name" value="PurF_N"/>
</dbReference>
<evidence type="ECO:0000256" key="8">
    <source>
        <dbReference type="ARBA" id="ARBA00022679"/>
    </source>
</evidence>
<keyword evidence="12" id="KW-0315">Glutamine amidotransferase</keyword>
<dbReference type="GO" id="GO:0004044">
    <property type="term" value="F:amidophosphoribosyltransferase activity"/>
    <property type="evidence" value="ECO:0007669"/>
    <property type="project" value="UniProtKB-EC"/>
</dbReference>
<dbReference type="InterPro" id="IPR036523">
    <property type="entry name" value="SurE-like_sf"/>
</dbReference>
<keyword evidence="19" id="KW-1185">Reference proteome</keyword>
<name>A0A1A9UK92_GLOAU</name>
<evidence type="ECO:0000256" key="14">
    <source>
        <dbReference type="ARBA" id="ARBA00033776"/>
    </source>
</evidence>
<dbReference type="VEuPathDB" id="VectorBase:GAUT007468"/>
<comment type="catalytic activity">
    <reaction evidence="15">
        <text>5-phospho-beta-D-ribosylamine + L-glutamate + diphosphate = 5-phospho-alpha-D-ribose 1-diphosphate + L-glutamine + H2O</text>
        <dbReference type="Rhea" id="RHEA:14905"/>
        <dbReference type="ChEBI" id="CHEBI:15377"/>
        <dbReference type="ChEBI" id="CHEBI:29985"/>
        <dbReference type="ChEBI" id="CHEBI:33019"/>
        <dbReference type="ChEBI" id="CHEBI:58017"/>
        <dbReference type="ChEBI" id="CHEBI:58359"/>
        <dbReference type="ChEBI" id="CHEBI:58681"/>
        <dbReference type="EC" id="2.4.2.14"/>
    </reaction>
    <physiologicalReaction direction="right-to-left" evidence="15">
        <dbReference type="Rhea" id="RHEA:14907"/>
    </physiologicalReaction>
</comment>
<evidence type="ECO:0000256" key="2">
    <source>
        <dbReference type="ARBA" id="ARBA00008276"/>
    </source>
</evidence>
<dbReference type="SUPFAM" id="SSF53623">
    <property type="entry name" value="MurD-like peptide ligases, catalytic domain"/>
    <property type="match status" value="1"/>
</dbReference>
<dbReference type="PROSITE" id="PS01011">
    <property type="entry name" value="FOLYLPOLYGLU_SYNT_1"/>
    <property type="match status" value="1"/>
</dbReference>
<dbReference type="InterPro" id="IPR001645">
    <property type="entry name" value="Folylpolyglutamate_synth"/>
</dbReference>
<organism evidence="18 19">
    <name type="scientific">Glossina austeni</name>
    <name type="common">Savannah tsetse fly</name>
    <dbReference type="NCBI Taxonomy" id="7395"/>
    <lineage>
        <taxon>Eukaryota</taxon>
        <taxon>Metazoa</taxon>
        <taxon>Ecdysozoa</taxon>
        <taxon>Arthropoda</taxon>
        <taxon>Hexapoda</taxon>
        <taxon>Insecta</taxon>
        <taxon>Pterygota</taxon>
        <taxon>Neoptera</taxon>
        <taxon>Endopterygota</taxon>
        <taxon>Diptera</taxon>
        <taxon>Brachycera</taxon>
        <taxon>Muscomorpha</taxon>
        <taxon>Hippoboscoidea</taxon>
        <taxon>Glossinidae</taxon>
        <taxon>Glossina</taxon>
    </lineage>
</organism>
<dbReference type="InterPro" id="IPR036291">
    <property type="entry name" value="NAD(P)-bd_dom_sf"/>
</dbReference>
<dbReference type="InterPro" id="IPR036565">
    <property type="entry name" value="Mur-like_cat_sf"/>
</dbReference>
<dbReference type="SUPFAM" id="SSF53271">
    <property type="entry name" value="PRTase-like"/>
    <property type="match status" value="1"/>
</dbReference>
<dbReference type="InterPro" id="IPR029045">
    <property type="entry name" value="ClpP/crotonase-like_dom_sf"/>
</dbReference>
<dbReference type="GO" id="GO:0005524">
    <property type="term" value="F:ATP binding"/>
    <property type="evidence" value="ECO:0007669"/>
    <property type="project" value="UniProtKB-KW"/>
</dbReference>
<keyword evidence="11" id="KW-0067">ATP-binding</keyword>
<comment type="subunit">
    <text evidence="4">Acetyl-CoA carboxylase is a heterohexamer composed of biotin carboxyl carrier protein, biotin carboxylase and 2 subunits each of ACCase subunit alpha and ACCase plastid-coded subunit beta (accD).</text>
</comment>
<evidence type="ECO:0000256" key="4">
    <source>
        <dbReference type="ARBA" id="ARBA00011842"/>
    </source>
</evidence>
<dbReference type="PROSITE" id="PS50980">
    <property type="entry name" value="COA_CT_NTER"/>
    <property type="match status" value="1"/>
</dbReference>
<dbReference type="GO" id="GO:0009113">
    <property type="term" value="P:purine nucleobase biosynthetic process"/>
    <property type="evidence" value="ECO:0007669"/>
    <property type="project" value="InterPro"/>
</dbReference>
<reference evidence="18" key="1">
    <citation type="submission" date="2020-05" db="UniProtKB">
        <authorList>
            <consortium name="EnsemblMetazoa"/>
        </authorList>
    </citation>
    <scope>IDENTIFICATION</scope>
    <source>
        <strain evidence="18">TTRI</strain>
    </source>
</reference>
<dbReference type="InterPro" id="IPR002828">
    <property type="entry name" value="SurE-like_Pase/nucleotidase"/>
</dbReference>
<comment type="similarity">
    <text evidence="2">Belongs to the folylpolyglutamate synthase family.</text>
</comment>
<sequence length="1150" mass="128579">MNLLLSNDDGIYSPGLQKLAKKLKNFFNLQVIAPNYDRSGSSHSLTINQPLRIHRFSNGDITVISGTPVDCIYLGVNYFMQPKPDCVVSGINLGSNLGDDIFYSGTIAAAYEGRDLKCSSFAISLTGNQYLYTAIKITYNCILINTSRGAVVDNTALLEIMRLGKPIRVVLDVWENEPKICLDLLSRVDIGTPHIAGHSMEELERNLEVCPKCDFHMRIPARKRLKKFLDQNNIYEIGETLEPKDILKFKDTKKYKDRLHSAQKATQEKEAIVVMEGTLYNMPVIAAAFEFSFIGGSMSSVVGARFVRGINQAIKKNCPMICFSSSGGARIQEALISLMQMAKTSAALGKLKQKKIPYISVLTDPSMGGVSASIAMLGDLNIAEPKALIGFAGPRVIAQTVREKLPSGFQKSEFLIEQDWIKYIENIHDKDIDLRLDGIYCIADNLSLLKPAPIVIIVGGTNGKGSTCRLIENIILNSNKTVGVYSSPHLVKYNERIRVQGMPISDEICILAMSYINKARKKISISYFEFTTLVALSIFKYLKLDIVILEVGMGGRLDATNIVHSDIAVVTNVALEHTQILGNTLVKIAKEKSGIFRTGKIAIFGDLKNALELERTAKNQKSIPYFFNVHWFWKKYSKFWIWKNNNCTIRAPHPNLAIENAATALAAIKSLPYRISHSSILKGLQAKLIGNHAIAQSIYDALTVLQHRGQDSAGITTMDQYNFFRIHKSNGLVRDVFNLNNINQLKGNIGIGHVRYPTSGENSIYEVQPFYVNSPFGITLAHNGNLVNTNSLRKQLFETQRRHMNTASDSEVLLNIFASELDQFQHYPITSENIFSAISKTHQRVKGAYSCVGMIIGHGLFAFRDPNGIRPLVIGERKTNYNKTEYIIASESVALDILGFKHLRDVAPGEGIFLTCSGKLMTKQCSILSKYCPCLFEYIYFARPDSIIDKISVYTARIKMGQILGKKISEEWKNLTIDAIIPIPETSCDTALEIARILKKPYRQGFVKNRYVGRTFIISNPNIRKKSIRYKFNVNKAEFYKKKVLLVDDSIVRGNTSRQIVEMARDAGASSVYLASAAPEIRFPNLYGIDIPNSSELIAYQKSLNEIRIAIGADALIFQNLHDLENKLKKYNPEIKNFESSIFNGIYPTK</sequence>
<dbReference type="GO" id="GO:0003989">
    <property type="term" value="F:acetyl-CoA carboxylase activity"/>
    <property type="evidence" value="ECO:0007669"/>
    <property type="project" value="InterPro"/>
</dbReference>
<evidence type="ECO:0000256" key="12">
    <source>
        <dbReference type="ARBA" id="ARBA00022962"/>
    </source>
</evidence>
<evidence type="ECO:0000256" key="5">
    <source>
        <dbReference type="ARBA" id="ARBA00011941"/>
    </source>
</evidence>
<dbReference type="GO" id="GO:0004326">
    <property type="term" value="F:tetrahydrofolylpolyglutamate synthase activity"/>
    <property type="evidence" value="ECO:0007669"/>
    <property type="project" value="InterPro"/>
</dbReference>
<dbReference type="GO" id="GO:0006189">
    <property type="term" value="P:'de novo' IMP biosynthetic process"/>
    <property type="evidence" value="ECO:0007669"/>
    <property type="project" value="UniProtKB-UniPathway"/>
</dbReference>
<dbReference type="EnsemblMetazoa" id="GAUT007468-RA">
    <property type="protein sequence ID" value="GAUT007468-PA"/>
    <property type="gene ID" value="GAUT007468"/>
</dbReference>
<dbReference type="Gene3D" id="3.40.1190.10">
    <property type="entry name" value="Mur-like, catalytic domain"/>
    <property type="match status" value="1"/>
</dbReference>
<evidence type="ECO:0000256" key="13">
    <source>
        <dbReference type="ARBA" id="ARBA00033770"/>
    </source>
</evidence>
<dbReference type="STRING" id="7395.A0A1A9UK92"/>
<evidence type="ECO:0000256" key="11">
    <source>
        <dbReference type="ARBA" id="ARBA00022840"/>
    </source>
</evidence>
<keyword evidence="9" id="KW-0547">Nucleotide-binding</keyword>
<dbReference type="GO" id="GO:0016787">
    <property type="term" value="F:hydrolase activity"/>
    <property type="evidence" value="ECO:0007669"/>
    <property type="project" value="InterPro"/>
</dbReference>
<dbReference type="CDD" id="cd00715">
    <property type="entry name" value="GPATase_N"/>
    <property type="match status" value="1"/>
</dbReference>
<evidence type="ECO:0000256" key="3">
    <source>
        <dbReference type="ARBA" id="ARBA00010138"/>
    </source>
</evidence>
<dbReference type="InterPro" id="IPR029055">
    <property type="entry name" value="Ntn_hydrolases_N"/>
</dbReference>
<evidence type="ECO:0000259" key="17">
    <source>
        <dbReference type="PROSITE" id="PS51278"/>
    </source>
</evidence>
<evidence type="ECO:0000256" key="6">
    <source>
        <dbReference type="ARBA" id="ARBA00022598"/>
    </source>
</evidence>
<dbReference type="Pfam" id="PF08245">
    <property type="entry name" value="Mur_ligase_M"/>
    <property type="match status" value="1"/>
</dbReference>
<dbReference type="NCBIfam" id="TIGR01134">
    <property type="entry name" value="purF"/>
    <property type="match status" value="1"/>
</dbReference>
<evidence type="ECO:0000313" key="19">
    <source>
        <dbReference type="Proteomes" id="UP000078200"/>
    </source>
</evidence>
<dbReference type="NCBIfam" id="TIGR00087">
    <property type="entry name" value="surE"/>
    <property type="match status" value="1"/>
</dbReference>
<evidence type="ECO:0000256" key="9">
    <source>
        <dbReference type="ARBA" id="ARBA00022741"/>
    </source>
</evidence>
<keyword evidence="6" id="KW-0436">Ligase</keyword>
<protein>
    <recommendedName>
        <fullName evidence="13">Amidophosphoribosyltransferase</fullName>
        <ecNumber evidence="5">2.4.2.14</ecNumber>
    </recommendedName>
    <alternativeName>
        <fullName evidence="14">Glutamine phosphoribosylpyrophosphate amidotransferase</fullName>
    </alternativeName>
</protein>
<evidence type="ECO:0000259" key="16">
    <source>
        <dbReference type="PROSITE" id="PS50980"/>
    </source>
</evidence>
<accession>A0A1A9UK92</accession>
<dbReference type="InterPro" id="IPR017932">
    <property type="entry name" value="GATase_2_dom"/>
</dbReference>
<dbReference type="SUPFAM" id="SSF51735">
    <property type="entry name" value="NAD(P)-binding Rossmann-fold domains"/>
    <property type="match status" value="1"/>
</dbReference>
<feature type="domain" description="Glutamine amidotransferase type-2" evidence="17">
    <location>
        <begin position="678"/>
        <end position="917"/>
    </location>
</feature>